<organism evidence="12 13">
    <name type="scientific">Paenibacillus hemerocallicola</name>
    <dbReference type="NCBI Taxonomy" id="1172614"/>
    <lineage>
        <taxon>Bacteria</taxon>
        <taxon>Bacillati</taxon>
        <taxon>Bacillota</taxon>
        <taxon>Bacilli</taxon>
        <taxon>Bacillales</taxon>
        <taxon>Paenibacillaceae</taxon>
        <taxon>Paenibacillus</taxon>
    </lineage>
</organism>
<dbReference type="GO" id="GO:0005829">
    <property type="term" value="C:cytosol"/>
    <property type="evidence" value="ECO:0007669"/>
    <property type="project" value="TreeGrafter"/>
</dbReference>
<dbReference type="GO" id="GO:0032993">
    <property type="term" value="C:protein-DNA complex"/>
    <property type="evidence" value="ECO:0007669"/>
    <property type="project" value="TreeGrafter"/>
</dbReference>
<keyword evidence="3" id="KW-0902">Two-component regulatory system</keyword>
<dbReference type="InterPro" id="IPR036388">
    <property type="entry name" value="WH-like_DNA-bd_sf"/>
</dbReference>
<feature type="modified residue" description="4-aspartylphosphate" evidence="7">
    <location>
        <position position="85"/>
    </location>
</feature>
<dbReference type="Gene3D" id="3.40.50.2300">
    <property type="match status" value="1"/>
</dbReference>
<dbReference type="PROSITE" id="PS50110">
    <property type="entry name" value="RESPONSE_REGULATORY"/>
    <property type="match status" value="1"/>
</dbReference>
<dbReference type="FunFam" id="1.10.10.10:FF:000018">
    <property type="entry name" value="DNA-binding response regulator ResD"/>
    <property type="match status" value="1"/>
</dbReference>
<evidence type="ECO:0000256" key="6">
    <source>
        <dbReference type="ARBA" id="ARBA00023163"/>
    </source>
</evidence>
<dbReference type="InterPro" id="IPR001867">
    <property type="entry name" value="OmpR/PhoB-type_DNA-bd"/>
</dbReference>
<dbReference type="GO" id="GO:0000976">
    <property type="term" value="F:transcription cis-regulatory region binding"/>
    <property type="evidence" value="ECO:0007669"/>
    <property type="project" value="TreeGrafter"/>
</dbReference>
<feature type="DNA-binding region" description="OmpR/PhoB-type" evidence="8">
    <location>
        <begin position="166"/>
        <end position="266"/>
    </location>
</feature>
<evidence type="ECO:0000256" key="1">
    <source>
        <dbReference type="ARBA" id="ARBA00004496"/>
    </source>
</evidence>
<dbReference type="PANTHER" id="PTHR48111">
    <property type="entry name" value="REGULATOR OF RPOS"/>
    <property type="match status" value="1"/>
</dbReference>
<name>A0A5C4TAB8_9BACL</name>
<dbReference type="PANTHER" id="PTHR48111:SF40">
    <property type="entry name" value="PHOSPHATE REGULON TRANSCRIPTIONAL REGULATORY PROTEIN PHOB"/>
    <property type="match status" value="1"/>
</dbReference>
<dbReference type="SMART" id="SM00448">
    <property type="entry name" value="REC"/>
    <property type="match status" value="1"/>
</dbReference>
<feature type="region of interest" description="Disordered" evidence="9">
    <location>
        <begin position="1"/>
        <end position="26"/>
    </location>
</feature>
<comment type="caution">
    <text evidence="12">The sequence shown here is derived from an EMBL/GenBank/DDBJ whole genome shotgun (WGS) entry which is preliminary data.</text>
</comment>
<dbReference type="InterPro" id="IPR011006">
    <property type="entry name" value="CheY-like_superfamily"/>
</dbReference>
<evidence type="ECO:0000256" key="8">
    <source>
        <dbReference type="PROSITE-ProRule" id="PRU01091"/>
    </source>
</evidence>
<dbReference type="Proteomes" id="UP000307943">
    <property type="component" value="Unassembled WGS sequence"/>
</dbReference>
<dbReference type="CDD" id="cd00383">
    <property type="entry name" value="trans_reg_C"/>
    <property type="match status" value="1"/>
</dbReference>
<dbReference type="SUPFAM" id="SSF46894">
    <property type="entry name" value="C-terminal effector domain of the bipartite response regulators"/>
    <property type="match status" value="1"/>
</dbReference>
<dbReference type="AlphaFoldDB" id="A0A5C4TAB8"/>
<evidence type="ECO:0000256" key="3">
    <source>
        <dbReference type="ARBA" id="ARBA00023012"/>
    </source>
</evidence>
<keyword evidence="6" id="KW-0804">Transcription</keyword>
<keyword evidence="4" id="KW-0805">Transcription regulation</keyword>
<sequence>MSRNFREIPESSCTLEPSESRDIREESEMDVAGYTPVLLVSADDAVKSPLRSHFKENKFGLVEESDYVRIRHQLESVKPHLVLLDNQLPGTDSLEVCEQIRSVSNVPIVVIGNQGDAEDVVHALNCGCDDYIARPFNLYEVVARVKAKLRRAPLYLAKDVAVSNAATEPEKDTGIRIDPKKKLVHVNGRNVQLTAKEYELLFVMINRPGEVFSSSELYELVWRRDSNGDSRTVLVCIYKLRQKLEQDPANPRYIISERGRGYHFRSERACGKL</sequence>
<dbReference type="Pfam" id="PF00486">
    <property type="entry name" value="Trans_reg_C"/>
    <property type="match status" value="1"/>
</dbReference>
<dbReference type="InterPro" id="IPR016032">
    <property type="entry name" value="Sig_transdc_resp-reg_C-effctor"/>
</dbReference>
<dbReference type="GO" id="GO:0000156">
    <property type="term" value="F:phosphorelay response regulator activity"/>
    <property type="evidence" value="ECO:0007669"/>
    <property type="project" value="TreeGrafter"/>
</dbReference>
<evidence type="ECO:0000256" key="2">
    <source>
        <dbReference type="ARBA" id="ARBA00022553"/>
    </source>
</evidence>
<keyword evidence="13" id="KW-1185">Reference proteome</keyword>
<dbReference type="Gene3D" id="6.10.250.690">
    <property type="match status" value="1"/>
</dbReference>
<dbReference type="GO" id="GO:0006355">
    <property type="term" value="P:regulation of DNA-templated transcription"/>
    <property type="evidence" value="ECO:0007669"/>
    <property type="project" value="InterPro"/>
</dbReference>
<keyword evidence="2 7" id="KW-0597">Phosphoprotein</keyword>
<dbReference type="SMART" id="SM00862">
    <property type="entry name" value="Trans_reg_C"/>
    <property type="match status" value="1"/>
</dbReference>
<proteinExistence type="predicted"/>
<evidence type="ECO:0000256" key="9">
    <source>
        <dbReference type="SAM" id="MobiDB-lite"/>
    </source>
</evidence>
<dbReference type="InterPro" id="IPR039420">
    <property type="entry name" value="WalR-like"/>
</dbReference>
<dbReference type="Gene3D" id="1.10.10.10">
    <property type="entry name" value="Winged helix-like DNA-binding domain superfamily/Winged helix DNA-binding domain"/>
    <property type="match status" value="1"/>
</dbReference>
<protein>
    <submittedName>
        <fullName evidence="12">Response regulator transcription factor</fullName>
    </submittedName>
</protein>
<feature type="domain" description="Response regulatory" evidence="10">
    <location>
        <begin position="36"/>
        <end position="149"/>
    </location>
</feature>
<keyword evidence="5 8" id="KW-0238">DNA-binding</keyword>
<dbReference type="OrthoDB" id="9790442at2"/>
<dbReference type="Pfam" id="PF00072">
    <property type="entry name" value="Response_reg"/>
    <property type="match status" value="1"/>
</dbReference>
<reference evidence="12 13" key="1">
    <citation type="submission" date="2019-05" db="EMBL/GenBank/DDBJ databases">
        <title>We sequenced the genome of Paenibacillus hemerocallicola KCTC 33185 for further insight into its adaptation and study the phylogeny of Paenibacillus.</title>
        <authorList>
            <person name="Narsing Rao M.P."/>
        </authorList>
    </citation>
    <scope>NUCLEOTIDE SEQUENCE [LARGE SCALE GENOMIC DNA]</scope>
    <source>
        <strain evidence="12 13">KCTC 33185</strain>
    </source>
</reference>
<comment type="subcellular location">
    <subcellularLocation>
        <location evidence="1">Cytoplasm</location>
    </subcellularLocation>
</comment>
<evidence type="ECO:0000256" key="5">
    <source>
        <dbReference type="ARBA" id="ARBA00023125"/>
    </source>
</evidence>
<evidence type="ECO:0000313" key="13">
    <source>
        <dbReference type="Proteomes" id="UP000307943"/>
    </source>
</evidence>
<dbReference type="InterPro" id="IPR001789">
    <property type="entry name" value="Sig_transdc_resp-reg_receiver"/>
</dbReference>
<evidence type="ECO:0000256" key="4">
    <source>
        <dbReference type="ARBA" id="ARBA00023015"/>
    </source>
</evidence>
<dbReference type="SUPFAM" id="SSF52172">
    <property type="entry name" value="CheY-like"/>
    <property type="match status" value="1"/>
</dbReference>
<dbReference type="PROSITE" id="PS51755">
    <property type="entry name" value="OMPR_PHOB"/>
    <property type="match status" value="1"/>
</dbReference>
<gene>
    <name evidence="12" type="ORF">FE784_15310</name>
</gene>
<evidence type="ECO:0000259" key="11">
    <source>
        <dbReference type="PROSITE" id="PS51755"/>
    </source>
</evidence>
<evidence type="ECO:0000259" key="10">
    <source>
        <dbReference type="PROSITE" id="PS50110"/>
    </source>
</evidence>
<evidence type="ECO:0000313" key="12">
    <source>
        <dbReference type="EMBL" id="TNJ65387.1"/>
    </source>
</evidence>
<dbReference type="EMBL" id="VDCQ01000019">
    <property type="protein sequence ID" value="TNJ65387.1"/>
    <property type="molecule type" value="Genomic_DNA"/>
</dbReference>
<feature type="domain" description="OmpR/PhoB-type" evidence="11">
    <location>
        <begin position="166"/>
        <end position="266"/>
    </location>
</feature>
<accession>A0A5C4TAB8</accession>
<evidence type="ECO:0000256" key="7">
    <source>
        <dbReference type="PROSITE-ProRule" id="PRU00169"/>
    </source>
</evidence>